<protein>
    <recommendedName>
        <fullName evidence="2">DNA polymerase III subunit delta</fullName>
        <ecNumber evidence="1">2.7.7.7</ecNumber>
    </recommendedName>
</protein>
<dbReference type="RefSeq" id="WP_330463581.1">
    <property type="nucleotide sequence ID" value="NZ_CP143578.1"/>
</dbReference>
<evidence type="ECO:0000256" key="4">
    <source>
        <dbReference type="ARBA" id="ARBA00022695"/>
    </source>
</evidence>
<evidence type="ECO:0000313" key="12">
    <source>
        <dbReference type="Proteomes" id="UP001431935"/>
    </source>
</evidence>
<keyword evidence="5" id="KW-0235">DNA replication</keyword>
<accession>A0ABZ2AID9</accession>
<evidence type="ECO:0000256" key="6">
    <source>
        <dbReference type="ARBA" id="ARBA00022932"/>
    </source>
</evidence>
<evidence type="ECO:0000256" key="8">
    <source>
        <dbReference type="ARBA" id="ARBA00049244"/>
    </source>
</evidence>
<dbReference type="InterPro" id="IPR010372">
    <property type="entry name" value="DNA_pol3_delta_N"/>
</dbReference>
<dbReference type="SUPFAM" id="SSF48019">
    <property type="entry name" value="post-AAA+ oligomerization domain-like"/>
    <property type="match status" value="1"/>
</dbReference>
<dbReference type="InterPro" id="IPR008921">
    <property type="entry name" value="DNA_pol3_clamp-load_cplx_C"/>
</dbReference>
<dbReference type="Pfam" id="PF21694">
    <property type="entry name" value="DNA_pol3_delta_C"/>
    <property type="match status" value="1"/>
</dbReference>
<dbReference type="PANTHER" id="PTHR34388:SF1">
    <property type="entry name" value="DNA POLYMERASE III SUBUNIT DELTA"/>
    <property type="match status" value="1"/>
</dbReference>
<evidence type="ECO:0000256" key="2">
    <source>
        <dbReference type="ARBA" id="ARBA00017703"/>
    </source>
</evidence>
<evidence type="ECO:0000256" key="5">
    <source>
        <dbReference type="ARBA" id="ARBA00022705"/>
    </source>
</evidence>
<keyword evidence="6" id="KW-0239">DNA-directed DNA polymerase</keyword>
<dbReference type="InterPro" id="IPR005790">
    <property type="entry name" value="DNA_polIII_delta"/>
</dbReference>
<dbReference type="Proteomes" id="UP001431935">
    <property type="component" value="Chromosome"/>
</dbReference>
<evidence type="ECO:0000256" key="7">
    <source>
        <dbReference type="ARBA" id="ARBA00034754"/>
    </source>
</evidence>
<evidence type="ECO:0000256" key="1">
    <source>
        <dbReference type="ARBA" id="ARBA00012417"/>
    </source>
</evidence>
<reference evidence="11" key="1">
    <citation type="submission" date="2024-01" db="EMBL/GenBank/DDBJ databases">
        <title>Complete genome sequence of Mycoplasma gateae strain 3700.</title>
        <authorList>
            <person name="Spergser J."/>
        </authorList>
    </citation>
    <scope>NUCLEOTIDE SEQUENCE [LARGE SCALE GENOMIC DNA]</scope>
    <source>
        <strain evidence="11">3700</strain>
    </source>
</reference>
<dbReference type="EC" id="2.7.7.7" evidence="1"/>
<dbReference type="SUPFAM" id="SSF52540">
    <property type="entry name" value="P-loop containing nucleoside triphosphate hydrolases"/>
    <property type="match status" value="1"/>
</dbReference>
<keyword evidence="4" id="KW-0548">Nucleotidyltransferase</keyword>
<sequence length="322" mass="37467">MYLIKGDEEYFINKKINEIINQTDQDELSEIEIIKFYDYFTLDELSDALGNTGLFFTKKIIVLKNPFVFNNKNKYSKNSINNFIELIKTSSEDENITYIFSQEINKYDKTFQPSSAFTFISKISNIIEVNKVSERNIFSVAYNIIKENGGTIKDADLLDFLANMPNNLSLIEAEIKKLLLIDKNITKKMIDDNNFFASNNIEFALPESILKWEKPQIIIKKINEQIEYGINESQIISQISSILYNAKSIHVLRKKNKQNEEIAKILNIHPYRVKLHIDFLYKIGTKKLDELILSMQKIDFNFRKGKINSSVFIGLVKLNLLK</sequence>
<evidence type="ECO:0000256" key="3">
    <source>
        <dbReference type="ARBA" id="ARBA00022679"/>
    </source>
</evidence>
<dbReference type="InterPro" id="IPR048466">
    <property type="entry name" value="DNA_pol3_delta-like_C"/>
</dbReference>
<dbReference type="PANTHER" id="PTHR34388">
    <property type="entry name" value="DNA POLYMERASE III SUBUNIT DELTA"/>
    <property type="match status" value="1"/>
</dbReference>
<dbReference type="Gene3D" id="1.20.272.10">
    <property type="match status" value="1"/>
</dbReference>
<comment type="similarity">
    <text evidence="7">Belongs to the DNA polymerase HolA subunit family.</text>
</comment>
<evidence type="ECO:0000259" key="9">
    <source>
        <dbReference type="Pfam" id="PF06144"/>
    </source>
</evidence>
<evidence type="ECO:0000313" key="11">
    <source>
        <dbReference type="EMBL" id="WVN21550.1"/>
    </source>
</evidence>
<dbReference type="InterPro" id="IPR027417">
    <property type="entry name" value="P-loop_NTPase"/>
</dbReference>
<feature type="domain" description="DNA polymerase III delta subunit-like C-terminal" evidence="10">
    <location>
        <begin position="203"/>
        <end position="316"/>
    </location>
</feature>
<name>A0ABZ2AID9_9BACT</name>
<comment type="catalytic activity">
    <reaction evidence="8">
        <text>DNA(n) + a 2'-deoxyribonucleoside 5'-triphosphate = DNA(n+1) + diphosphate</text>
        <dbReference type="Rhea" id="RHEA:22508"/>
        <dbReference type="Rhea" id="RHEA-COMP:17339"/>
        <dbReference type="Rhea" id="RHEA-COMP:17340"/>
        <dbReference type="ChEBI" id="CHEBI:33019"/>
        <dbReference type="ChEBI" id="CHEBI:61560"/>
        <dbReference type="ChEBI" id="CHEBI:173112"/>
        <dbReference type="EC" id="2.7.7.7"/>
    </reaction>
</comment>
<dbReference type="Pfam" id="PF06144">
    <property type="entry name" value="DNA_pol3_delta"/>
    <property type="match status" value="1"/>
</dbReference>
<evidence type="ECO:0000259" key="10">
    <source>
        <dbReference type="Pfam" id="PF21694"/>
    </source>
</evidence>
<proteinExistence type="inferred from homology"/>
<organism evidence="11 12">
    <name type="scientific">Metamycoplasma gateae</name>
    <dbReference type="NCBI Taxonomy" id="35769"/>
    <lineage>
        <taxon>Bacteria</taxon>
        <taxon>Bacillati</taxon>
        <taxon>Mycoplasmatota</taxon>
        <taxon>Mycoplasmoidales</taxon>
        <taxon>Metamycoplasmataceae</taxon>
        <taxon>Metamycoplasma</taxon>
    </lineage>
</organism>
<feature type="domain" description="DNA polymerase III delta N-terminal" evidence="9">
    <location>
        <begin position="2"/>
        <end position="108"/>
    </location>
</feature>
<keyword evidence="3" id="KW-0808">Transferase</keyword>
<dbReference type="Gene3D" id="3.40.50.300">
    <property type="entry name" value="P-loop containing nucleotide triphosphate hydrolases"/>
    <property type="match status" value="1"/>
</dbReference>
<dbReference type="NCBIfam" id="TIGR01128">
    <property type="entry name" value="holA"/>
    <property type="match status" value="1"/>
</dbReference>
<gene>
    <name evidence="11" type="ORF">V2E26_00975</name>
</gene>
<keyword evidence="12" id="KW-1185">Reference proteome</keyword>
<dbReference type="EMBL" id="CP143578">
    <property type="protein sequence ID" value="WVN21550.1"/>
    <property type="molecule type" value="Genomic_DNA"/>
</dbReference>